<feature type="domain" description="YknX-like beta-barrel" evidence="6">
    <location>
        <begin position="217"/>
        <end position="295"/>
    </location>
</feature>
<dbReference type="InterPro" id="IPR058636">
    <property type="entry name" value="Beta-barrel_YknX"/>
</dbReference>
<feature type="transmembrane region" description="Helical" evidence="4">
    <location>
        <begin position="6"/>
        <end position="24"/>
    </location>
</feature>
<dbReference type="InterPro" id="IPR050465">
    <property type="entry name" value="UPF0194_transport"/>
</dbReference>
<dbReference type="Pfam" id="PF25984">
    <property type="entry name" value="BSH_YknX"/>
    <property type="match status" value="1"/>
</dbReference>
<sequence length="401" mass="45336">MNWKKWTVILVGTLFMIGNLYLIYKKDSEIKRMSYVDTWTTVKKQNLVESQTDEGLITPVEEEYIYYEEKTGNFEAFLVKEGDQVEENTPILELSSVDIDTAISQKELEISRLEDDIAALEDNIDSLDDLLGDIESSITEENESSNTIMANSLEIEIYEKELQVSRLEAELEKQETVLASMDESISSLTIDSKIAGIVKEIRHDLNNPIVTITSNNLQVEATLTEKEISTFEEGMKVVITSGLQKDKLEGTISSISTLPKNEPKEKKETQYSYIIELDEQPSSNIPLGSNVNLKIITNEINDALTVSTKSIQEKGAKSYVYVMMANGTIERRQIETGLQLNHVKEIKANAEEGEKFVLKANTLKNKTKFYTSLEPKKLKKKDFKEMGKRKALKTALKGFVS</sequence>
<dbReference type="Pfam" id="PF25990">
    <property type="entry name" value="Beta-barrel_YknX"/>
    <property type="match status" value="1"/>
</dbReference>
<evidence type="ECO:0000313" key="7">
    <source>
        <dbReference type="EMBL" id="MFC0475759.1"/>
    </source>
</evidence>
<dbReference type="Gene3D" id="2.40.420.20">
    <property type="match status" value="1"/>
</dbReference>
<dbReference type="InterPro" id="IPR058639">
    <property type="entry name" value="BSH_YknX-like"/>
</dbReference>
<evidence type="ECO:0000256" key="4">
    <source>
        <dbReference type="SAM" id="Phobius"/>
    </source>
</evidence>
<evidence type="ECO:0000313" key="8">
    <source>
        <dbReference type="Proteomes" id="UP001589738"/>
    </source>
</evidence>
<comment type="caution">
    <text evidence="7">The sequence shown here is derived from an EMBL/GenBank/DDBJ whole genome shotgun (WGS) entry which is preliminary data.</text>
</comment>
<feature type="coiled-coil region" evidence="3">
    <location>
        <begin position="103"/>
        <end position="184"/>
    </location>
</feature>
<dbReference type="RefSeq" id="WP_377058128.1">
    <property type="nucleotide sequence ID" value="NZ_JBHLUU010000032.1"/>
</dbReference>
<evidence type="ECO:0000259" key="5">
    <source>
        <dbReference type="Pfam" id="PF25984"/>
    </source>
</evidence>
<dbReference type="EMBL" id="JBHLUU010000032">
    <property type="protein sequence ID" value="MFC0475759.1"/>
    <property type="molecule type" value="Genomic_DNA"/>
</dbReference>
<gene>
    <name evidence="7" type="ORF">ACFFHF_10945</name>
</gene>
<organism evidence="7 8">
    <name type="scientific">Robertmurraya beringensis</name>
    <dbReference type="NCBI Taxonomy" id="641660"/>
    <lineage>
        <taxon>Bacteria</taxon>
        <taxon>Bacillati</taxon>
        <taxon>Bacillota</taxon>
        <taxon>Bacilli</taxon>
        <taxon>Bacillales</taxon>
        <taxon>Bacillaceae</taxon>
        <taxon>Robertmurraya</taxon>
    </lineage>
</organism>
<evidence type="ECO:0000259" key="6">
    <source>
        <dbReference type="Pfam" id="PF25990"/>
    </source>
</evidence>
<evidence type="ECO:0000256" key="1">
    <source>
        <dbReference type="ARBA" id="ARBA00004196"/>
    </source>
</evidence>
<dbReference type="PANTHER" id="PTHR32347">
    <property type="entry name" value="EFFLUX SYSTEM COMPONENT YKNX-RELATED"/>
    <property type="match status" value="1"/>
</dbReference>
<keyword evidence="2 3" id="KW-0175">Coiled coil</keyword>
<keyword evidence="8" id="KW-1185">Reference proteome</keyword>
<evidence type="ECO:0000256" key="2">
    <source>
        <dbReference type="ARBA" id="ARBA00023054"/>
    </source>
</evidence>
<comment type="subcellular location">
    <subcellularLocation>
        <location evidence="1">Cell envelope</location>
    </subcellularLocation>
</comment>
<accession>A0ABV6KQZ7</accession>
<proteinExistence type="predicted"/>
<keyword evidence="4" id="KW-1133">Transmembrane helix</keyword>
<reference evidence="7 8" key="1">
    <citation type="submission" date="2024-09" db="EMBL/GenBank/DDBJ databases">
        <authorList>
            <person name="Sun Q."/>
            <person name="Mori K."/>
        </authorList>
    </citation>
    <scope>NUCLEOTIDE SEQUENCE [LARGE SCALE GENOMIC DNA]</scope>
    <source>
        <strain evidence="7 8">CGMCC 1.9126</strain>
    </source>
</reference>
<evidence type="ECO:0000256" key="3">
    <source>
        <dbReference type="SAM" id="Coils"/>
    </source>
</evidence>
<feature type="domain" description="YknX-like barrel-sandwich hybrid" evidence="5">
    <location>
        <begin position="63"/>
        <end position="206"/>
    </location>
</feature>
<name>A0ABV6KQZ7_9BACI</name>
<dbReference type="PANTHER" id="PTHR32347:SF14">
    <property type="entry name" value="EFFLUX SYSTEM COMPONENT YKNX-RELATED"/>
    <property type="match status" value="1"/>
</dbReference>
<keyword evidence="4" id="KW-0472">Membrane</keyword>
<protein>
    <submittedName>
        <fullName evidence="7">Efflux RND transporter periplasmic adaptor subunit</fullName>
    </submittedName>
</protein>
<keyword evidence="4" id="KW-0812">Transmembrane</keyword>
<dbReference type="Gene3D" id="2.40.30.170">
    <property type="match status" value="1"/>
</dbReference>
<dbReference type="Proteomes" id="UP001589738">
    <property type="component" value="Unassembled WGS sequence"/>
</dbReference>